<feature type="compositionally biased region" description="Basic and acidic residues" evidence="1">
    <location>
        <begin position="459"/>
        <end position="468"/>
    </location>
</feature>
<organism evidence="2 3">
    <name type="scientific">Methanopyrus kandleri (strain AV19 / DSM 6324 / JCM 9639 / NBRC 100938)</name>
    <dbReference type="NCBI Taxonomy" id="190192"/>
    <lineage>
        <taxon>Archaea</taxon>
        <taxon>Methanobacteriati</taxon>
        <taxon>Methanobacteriota</taxon>
        <taxon>Methanomada group</taxon>
        <taxon>Methanopyri</taxon>
        <taxon>Methanopyrales</taxon>
        <taxon>Methanopyraceae</taxon>
        <taxon>Methanopyrus</taxon>
    </lineage>
</organism>
<proteinExistence type="predicted"/>
<dbReference type="KEGG" id="mka:MK1313"/>
<name>Q8TVS5_METKA</name>
<evidence type="ECO:0000313" key="2">
    <source>
        <dbReference type="EMBL" id="AAM02526.1"/>
    </source>
</evidence>
<dbReference type="HOGENOM" id="CLU_619135_0_0_2"/>
<sequence>MRRAFPSTVLPVALILLPLPGHGAVWVDPEVLPDVSVKSWLIVEDVHWKEETTWHGDKVLDYVDAEYIAAISTRNPGKPVTLHVLLPPDAEVLEARFYPEIEWGEAEEVPPAEEWMYIIWKEWERVEPADGSEVTWEFLDETWKWTQLDFRVTPEAHDSALVLELRIPAVHRVPDLQMVEPVWNGEGISFPYGVKLKYLYDIGAVEWPVPVQPYPAAWCLDCALRTLSVKVELFVWPDGVFTHVPEGAPWTSYEVHVMDHLMLALGDVVTIDVVGIDPRKMSYEEYERKRAEVVRSEWPRVVERFGFPYVPVVMVVEIRQKRVIFDISLTPDPVEAGSEVTVLVRPRLYWWGPWCADEWPWDCWPEEGVLRFELKDERGSVTDLGAVELLPGGYVDGGLVMFRFRAPEEPGDYTLIVRYEGPYGEYRERLSFTVKERGRRDGQGRTPPSNPPESPPEQPPEKPPEKGGKRGFPVLVPPVIPPRCRARV</sequence>
<dbReference type="Proteomes" id="UP000001826">
    <property type="component" value="Chromosome"/>
</dbReference>
<feature type="region of interest" description="Disordered" evidence="1">
    <location>
        <begin position="435"/>
        <end position="488"/>
    </location>
</feature>
<dbReference type="GeneID" id="1477908"/>
<evidence type="ECO:0000256" key="1">
    <source>
        <dbReference type="SAM" id="MobiDB-lite"/>
    </source>
</evidence>
<evidence type="ECO:0000313" key="3">
    <source>
        <dbReference type="Proteomes" id="UP000001826"/>
    </source>
</evidence>
<dbReference type="EMBL" id="AE009439">
    <property type="protein sequence ID" value="AAM02526.1"/>
    <property type="molecule type" value="Genomic_DNA"/>
</dbReference>
<protein>
    <submittedName>
        <fullName evidence="2">Uncharacterized domain specific for M.kandleri, MK-11 family</fullName>
    </submittedName>
</protein>
<dbReference type="EnsemblBacteria" id="AAM02526">
    <property type="protein sequence ID" value="AAM02526"/>
    <property type="gene ID" value="MK1313"/>
</dbReference>
<feature type="compositionally biased region" description="Pro residues" evidence="1">
    <location>
        <begin position="448"/>
        <end position="458"/>
    </location>
</feature>
<dbReference type="RefSeq" id="WP_011019681.1">
    <property type="nucleotide sequence ID" value="NC_003551.1"/>
</dbReference>
<dbReference type="AlphaFoldDB" id="Q8TVS5"/>
<gene>
    <name evidence="2" type="ordered locus">MK1313</name>
</gene>
<dbReference type="PaxDb" id="190192-MK1313"/>
<accession>Q8TVS5</accession>
<keyword evidence="3" id="KW-1185">Reference proteome</keyword>
<dbReference type="InParanoid" id="Q8TVS5"/>
<reference evidence="2 3" key="1">
    <citation type="journal article" date="2002" name="Proc. Natl. Acad. Sci. U.S.A.">
        <title>The complete genome of hyperthermophile Methanopyrus kandleri AV19 and monophyly of archaeal methanogens.</title>
        <authorList>
            <person name="Slesarev A.I."/>
            <person name="Mezhevaya K.V."/>
            <person name="Makarova K.S."/>
            <person name="Polushin N.N."/>
            <person name="Shcherbinina O.V."/>
            <person name="Shakhova V.V."/>
            <person name="Belova G.I."/>
            <person name="Aravind L."/>
            <person name="Natale D.A."/>
            <person name="Rogozin I.B."/>
            <person name="Tatusov R.L."/>
            <person name="Wolf Y.I."/>
            <person name="Stetter K.O."/>
            <person name="Malykh A.G."/>
            <person name="Koonin E.V."/>
            <person name="Kozyavkin S.A."/>
        </authorList>
    </citation>
    <scope>NUCLEOTIDE SEQUENCE [LARGE SCALE GENOMIC DNA]</scope>
    <source>
        <strain evidence="3">AV19 / DSM 6324 / JCM 9639 / NBRC 100938</strain>
    </source>
</reference>